<keyword evidence="2" id="KW-1185">Reference proteome</keyword>
<comment type="caution">
    <text evidence="1">The sequence shown here is derived from an EMBL/GenBank/DDBJ whole genome shotgun (WGS) entry which is preliminary data.</text>
</comment>
<proteinExistence type="predicted"/>
<organism evidence="1 2">
    <name type="scientific">Oryzomonas sagensis</name>
    <dbReference type="NCBI Taxonomy" id="2603857"/>
    <lineage>
        <taxon>Bacteria</taxon>
        <taxon>Pseudomonadati</taxon>
        <taxon>Thermodesulfobacteriota</taxon>
        <taxon>Desulfuromonadia</taxon>
        <taxon>Geobacterales</taxon>
        <taxon>Geobacteraceae</taxon>
        <taxon>Oryzomonas</taxon>
    </lineage>
</organism>
<protein>
    <submittedName>
        <fullName evidence="1">Uncharacterized protein</fullName>
    </submittedName>
</protein>
<gene>
    <name evidence="1" type="ORF">F6V30_15715</name>
</gene>
<evidence type="ECO:0000313" key="2">
    <source>
        <dbReference type="Proteomes" id="UP000798046"/>
    </source>
</evidence>
<dbReference type="Proteomes" id="UP000798046">
    <property type="component" value="Unassembled WGS sequence"/>
</dbReference>
<reference evidence="1 2" key="1">
    <citation type="journal article" date="2020" name="Microorganisms">
        <title>Description of Three Novel Members in the Family Geobacteraceae, Oryzomonas japonicum gen. nov., sp. nov., Oryzomonas sagensis sp. nov., and Oryzomonas ruber sp. nov.</title>
        <authorList>
            <person name="Xu Z."/>
            <person name="Masuda Y."/>
            <person name="Hayakawa C."/>
            <person name="Ushijima N."/>
            <person name="Kawano K."/>
            <person name="Shiratori Y."/>
            <person name="Senoo K."/>
            <person name="Itoh H."/>
        </authorList>
    </citation>
    <scope>NUCLEOTIDE SEQUENCE [LARGE SCALE GENOMIC DNA]</scope>
    <source>
        <strain evidence="1 2">Red100</strain>
    </source>
</reference>
<evidence type="ECO:0000313" key="1">
    <source>
        <dbReference type="EMBL" id="KAB0668546.1"/>
    </source>
</evidence>
<dbReference type="EMBL" id="VZRA01000007">
    <property type="protein sequence ID" value="KAB0668546.1"/>
    <property type="molecule type" value="Genomic_DNA"/>
</dbReference>
<name>A0ABQ6TKD6_9BACT</name>
<sequence length="341" mass="37882">MIAIGQTINHEVSAYLSDVLGGIVPLPSLPDAGPIDDAPLANELFTVLTSRAFCYLGRNKTECYRDDVVTMLRRRMSTGGALKFFYDIGPGYHATTRPGILPLTYDVGLSELLILSQINTLCRRIIELYPPGAHFFLVVDNLCGLRTNDIPLELTEGYVRKFRQLIDEMRISHRVGLIVESEEFDLEEYDRLLRNAPVEPPDSDPPPQAVDNVARFLGRPITAAEAAERMHRYRLTGRVTNYLFDRLIKDVHMTQRATGATLGFRPFPGGDQRTQAGEVVLCRNSKGRLYPVLLTSRNVDRYACVRLEFTDVLPAPLAHITFASSCPPSSSTPGSCPVVSS</sequence>
<dbReference type="RefSeq" id="WP_151157999.1">
    <property type="nucleotide sequence ID" value="NZ_VZRA01000007.1"/>
</dbReference>
<accession>A0ABQ6TKD6</accession>